<comment type="caution">
    <text evidence="2">The sequence shown here is derived from an EMBL/GenBank/DDBJ whole genome shotgun (WGS) entry which is preliminary data.</text>
</comment>
<feature type="transmembrane region" description="Helical" evidence="1">
    <location>
        <begin position="12"/>
        <end position="29"/>
    </location>
</feature>
<dbReference type="RefSeq" id="XP_041284161.1">
    <property type="nucleotide sequence ID" value="XM_041432191.1"/>
</dbReference>
<dbReference type="OrthoDB" id="2692099at2759"/>
<accession>A0A9P7EQX5</accession>
<gene>
    <name evidence="2" type="ORF">F5147DRAFT_591345</name>
</gene>
<keyword evidence="1" id="KW-1133">Transmembrane helix</keyword>
<evidence type="ECO:0000313" key="2">
    <source>
        <dbReference type="EMBL" id="KAG2080713.1"/>
    </source>
</evidence>
<dbReference type="EMBL" id="JABBWM010000496">
    <property type="protein sequence ID" value="KAG2080713.1"/>
    <property type="molecule type" value="Genomic_DNA"/>
</dbReference>
<organism evidence="2 3">
    <name type="scientific">Suillus discolor</name>
    <dbReference type="NCBI Taxonomy" id="1912936"/>
    <lineage>
        <taxon>Eukaryota</taxon>
        <taxon>Fungi</taxon>
        <taxon>Dikarya</taxon>
        <taxon>Basidiomycota</taxon>
        <taxon>Agaricomycotina</taxon>
        <taxon>Agaricomycetes</taxon>
        <taxon>Agaricomycetidae</taxon>
        <taxon>Boletales</taxon>
        <taxon>Suillineae</taxon>
        <taxon>Suillaceae</taxon>
        <taxon>Suillus</taxon>
    </lineage>
</organism>
<keyword evidence="1" id="KW-0812">Transmembrane</keyword>
<sequence>MELSGANGFLRLFVKFLDLILYLIIGKIIHSHILGIDMIIINSETIAQELLEKCSVNYSTRPVLCTNELYVLSVFIQFVLHPLTIQSWTGFQFCDASVLVLPRFGPEPWFEPGLPWTGPEVRSKVHWRPWTGLLVRFTVRSVLTNCERVQTGPNQ</sequence>
<evidence type="ECO:0000313" key="3">
    <source>
        <dbReference type="Proteomes" id="UP000823399"/>
    </source>
</evidence>
<dbReference type="GeneID" id="64694450"/>
<keyword evidence="1" id="KW-0472">Membrane</keyword>
<keyword evidence="3" id="KW-1185">Reference proteome</keyword>
<dbReference type="AlphaFoldDB" id="A0A9P7EQX5"/>
<name>A0A9P7EQX5_9AGAM</name>
<evidence type="ECO:0000256" key="1">
    <source>
        <dbReference type="SAM" id="Phobius"/>
    </source>
</evidence>
<reference evidence="2" key="1">
    <citation type="journal article" date="2020" name="New Phytol.">
        <title>Comparative genomics reveals dynamic genome evolution in host specialist ectomycorrhizal fungi.</title>
        <authorList>
            <person name="Lofgren L.A."/>
            <person name="Nguyen N.H."/>
            <person name="Vilgalys R."/>
            <person name="Ruytinx J."/>
            <person name="Liao H.L."/>
            <person name="Branco S."/>
            <person name="Kuo A."/>
            <person name="LaButti K."/>
            <person name="Lipzen A."/>
            <person name="Andreopoulos W."/>
            <person name="Pangilinan J."/>
            <person name="Riley R."/>
            <person name="Hundley H."/>
            <person name="Na H."/>
            <person name="Barry K."/>
            <person name="Grigoriev I.V."/>
            <person name="Stajich J.E."/>
            <person name="Kennedy P.G."/>
        </authorList>
    </citation>
    <scope>NUCLEOTIDE SEQUENCE</scope>
    <source>
        <strain evidence="2">FC423</strain>
    </source>
</reference>
<proteinExistence type="predicted"/>
<dbReference type="Proteomes" id="UP000823399">
    <property type="component" value="Unassembled WGS sequence"/>
</dbReference>
<protein>
    <submittedName>
        <fullName evidence="2">Uncharacterized protein</fullName>
    </submittedName>
</protein>